<evidence type="ECO:0000259" key="2">
    <source>
        <dbReference type="Pfam" id="PF14024"/>
    </source>
</evidence>
<dbReference type="Pfam" id="PF14024">
    <property type="entry name" value="DUF4240"/>
    <property type="match status" value="1"/>
</dbReference>
<proteinExistence type="predicted"/>
<feature type="chain" id="PRO_5047144099" evidence="1">
    <location>
        <begin position="27"/>
        <end position="260"/>
    </location>
</feature>
<dbReference type="PROSITE" id="PS51257">
    <property type="entry name" value="PROKAR_LIPOPROTEIN"/>
    <property type="match status" value="1"/>
</dbReference>
<dbReference type="Proteomes" id="UP001555826">
    <property type="component" value="Unassembled WGS sequence"/>
</dbReference>
<accession>A0ABV3PD56</accession>
<name>A0ABV3PD56_9ACTN</name>
<dbReference type="RefSeq" id="WP_367640532.1">
    <property type="nucleotide sequence ID" value="NZ_JBFNQN010000016.1"/>
</dbReference>
<keyword evidence="1" id="KW-0732">Signal</keyword>
<dbReference type="EMBL" id="JBFNQN010000016">
    <property type="protein sequence ID" value="MEW9267263.1"/>
    <property type="molecule type" value="Genomic_DNA"/>
</dbReference>
<evidence type="ECO:0000256" key="1">
    <source>
        <dbReference type="SAM" id="SignalP"/>
    </source>
</evidence>
<organism evidence="3 4">
    <name type="scientific">Kineococcus endophyticus</name>
    <dbReference type="NCBI Taxonomy" id="1181883"/>
    <lineage>
        <taxon>Bacteria</taxon>
        <taxon>Bacillati</taxon>
        <taxon>Actinomycetota</taxon>
        <taxon>Actinomycetes</taxon>
        <taxon>Kineosporiales</taxon>
        <taxon>Kineosporiaceae</taxon>
        <taxon>Kineococcus</taxon>
    </lineage>
</organism>
<gene>
    <name evidence="3" type="ORF">AB1207_21140</name>
</gene>
<evidence type="ECO:0000313" key="3">
    <source>
        <dbReference type="EMBL" id="MEW9267263.1"/>
    </source>
</evidence>
<dbReference type="InterPro" id="IPR025334">
    <property type="entry name" value="DUF4240"/>
</dbReference>
<comment type="caution">
    <text evidence="3">The sequence shown here is derived from an EMBL/GenBank/DDBJ whole genome shotgun (WGS) entry which is preliminary data.</text>
</comment>
<evidence type="ECO:0000313" key="4">
    <source>
        <dbReference type="Proteomes" id="UP001555826"/>
    </source>
</evidence>
<reference evidence="3 4" key="1">
    <citation type="submission" date="2024-07" db="EMBL/GenBank/DDBJ databases">
        <authorList>
            <person name="Thanompreechachai J."/>
            <person name="Duangmal K."/>
        </authorList>
    </citation>
    <scope>NUCLEOTIDE SEQUENCE [LARGE SCALE GENOMIC DNA]</scope>
    <source>
        <strain evidence="3 4">KCTC 19886</strain>
    </source>
</reference>
<feature type="domain" description="DUF4240" evidence="2">
    <location>
        <begin position="53"/>
        <end position="177"/>
    </location>
</feature>
<feature type="signal peptide" evidence="1">
    <location>
        <begin position="1"/>
        <end position="26"/>
    </location>
</feature>
<keyword evidence="4" id="KW-1185">Reference proteome</keyword>
<protein>
    <submittedName>
        <fullName evidence="3">DUF4240 domain-containing protein</fullName>
    </submittedName>
</protein>
<sequence length="260" mass="26986">MRGRLGRLAPLLLVASVLGACAPADAPQPAPWRTASPPAPLPSAPAVADGPLMDEAEFWQVVEDARTRAHGDADGAARLVVEHLSTRDDATVAAYERRFLDVSARLHTWRHVQAAEMACGFVSEDVLSDFRAFVVAHGRSTFEAVAADPDALADVADLGGGCDGAGESFDVAAVDVFHDRHDGDGTALDSFPLEELDEPTGPRAVDDDAVRADLPRMAARIPHDGLGKGPGNYVDASGLVARLVGTVTGTLLGGLGGAPD</sequence>